<name>A0ABX2ELJ9_9BURK</name>
<sequence>MPGLDTCLRALLGANFPELPLDTAAAAAALGAALPHCRLKRLSPGATLFAQGAPAAALYGVIDGELALRFGAVDGAVSTIELAARHRLFGLAAFAGGMPSSYEAVAHRASQVLVIGRAGYELLMDGLPGFGRALMREFAQRHDGALRLLQASRLQSASERLSLALTHLRDHAGRAEAPAPDGSVLLRTTQAELAALAGLSRQTVNEWLQRMAAQGRLQPVYGGIRLLT</sequence>
<dbReference type="Pfam" id="PF13545">
    <property type="entry name" value="HTH_Crp_2"/>
    <property type="match status" value="1"/>
</dbReference>
<evidence type="ECO:0000259" key="5">
    <source>
        <dbReference type="PROSITE" id="PS51063"/>
    </source>
</evidence>
<reference evidence="6 7" key="1">
    <citation type="submission" date="2020-05" db="EMBL/GenBank/DDBJ databases">
        <title>Aquincola sp. isolate from soil.</title>
        <authorList>
            <person name="Han J."/>
            <person name="Kim D.-U."/>
        </authorList>
    </citation>
    <scope>NUCLEOTIDE SEQUENCE [LARGE SCALE GENOMIC DNA]</scope>
    <source>
        <strain evidence="6 7">S2</strain>
    </source>
</reference>
<dbReference type="CDD" id="cd00038">
    <property type="entry name" value="CAP_ED"/>
    <property type="match status" value="1"/>
</dbReference>
<dbReference type="InterPro" id="IPR014710">
    <property type="entry name" value="RmlC-like_jellyroll"/>
</dbReference>
<evidence type="ECO:0000313" key="7">
    <source>
        <dbReference type="Proteomes" id="UP000737171"/>
    </source>
</evidence>
<comment type="caution">
    <text evidence="6">The sequence shown here is derived from an EMBL/GenBank/DDBJ whole genome shotgun (WGS) entry which is preliminary data.</text>
</comment>
<dbReference type="InterPro" id="IPR036390">
    <property type="entry name" value="WH_DNA-bd_sf"/>
</dbReference>
<evidence type="ECO:0000313" key="6">
    <source>
        <dbReference type="EMBL" id="NRF69529.1"/>
    </source>
</evidence>
<keyword evidence="1" id="KW-0805">Transcription regulation</keyword>
<dbReference type="PROSITE" id="PS50042">
    <property type="entry name" value="CNMP_BINDING_3"/>
    <property type="match status" value="1"/>
</dbReference>
<dbReference type="SUPFAM" id="SSF46785">
    <property type="entry name" value="Winged helix' DNA-binding domain"/>
    <property type="match status" value="1"/>
</dbReference>
<evidence type="ECO:0000256" key="2">
    <source>
        <dbReference type="ARBA" id="ARBA00023125"/>
    </source>
</evidence>
<feature type="domain" description="HTH crp-type" evidence="5">
    <location>
        <begin position="155"/>
        <end position="228"/>
    </location>
</feature>
<dbReference type="SMART" id="SM00100">
    <property type="entry name" value="cNMP"/>
    <property type="match status" value="1"/>
</dbReference>
<proteinExistence type="predicted"/>
<dbReference type="PROSITE" id="PS51063">
    <property type="entry name" value="HTH_CRP_2"/>
    <property type="match status" value="1"/>
</dbReference>
<dbReference type="PANTHER" id="PTHR24567:SF68">
    <property type="entry name" value="DNA-BINDING TRANSCRIPTIONAL DUAL REGULATOR CRP"/>
    <property type="match status" value="1"/>
</dbReference>
<dbReference type="Proteomes" id="UP000737171">
    <property type="component" value="Unassembled WGS sequence"/>
</dbReference>
<dbReference type="EMBL" id="JABRWJ010000006">
    <property type="protein sequence ID" value="NRF69529.1"/>
    <property type="molecule type" value="Genomic_DNA"/>
</dbReference>
<keyword evidence="2" id="KW-0238">DNA-binding</keyword>
<dbReference type="RefSeq" id="WP_173126580.1">
    <property type="nucleotide sequence ID" value="NZ_JABRWJ010000006.1"/>
</dbReference>
<gene>
    <name evidence="6" type="ORF">HLB44_21225</name>
</gene>
<keyword evidence="7" id="KW-1185">Reference proteome</keyword>
<dbReference type="PANTHER" id="PTHR24567">
    <property type="entry name" value="CRP FAMILY TRANSCRIPTIONAL REGULATORY PROTEIN"/>
    <property type="match status" value="1"/>
</dbReference>
<dbReference type="InterPro" id="IPR050397">
    <property type="entry name" value="Env_Response_Regulators"/>
</dbReference>
<feature type="domain" description="Cyclic nucleotide-binding" evidence="4">
    <location>
        <begin position="40"/>
        <end position="141"/>
    </location>
</feature>
<protein>
    <submittedName>
        <fullName evidence="6">Crp/Fnr family transcriptional regulator</fullName>
    </submittedName>
</protein>
<dbReference type="InterPro" id="IPR000595">
    <property type="entry name" value="cNMP-bd_dom"/>
</dbReference>
<dbReference type="SUPFAM" id="SSF51206">
    <property type="entry name" value="cAMP-binding domain-like"/>
    <property type="match status" value="1"/>
</dbReference>
<dbReference type="Gene3D" id="2.60.120.10">
    <property type="entry name" value="Jelly Rolls"/>
    <property type="match status" value="1"/>
</dbReference>
<evidence type="ECO:0000256" key="3">
    <source>
        <dbReference type="ARBA" id="ARBA00023163"/>
    </source>
</evidence>
<evidence type="ECO:0000259" key="4">
    <source>
        <dbReference type="PROSITE" id="PS50042"/>
    </source>
</evidence>
<keyword evidence="3" id="KW-0804">Transcription</keyword>
<evidence type="ECO:0000256" key="1">
    <source>
        <dbReference type="ARBA" id="ARBA00023015"/>
    </source>
</evidence>
<dbReference type="InterPro" id="IPR018490">
    <property type="entry name" value="cNMP-bd_dom_sf"/>
</dbReference>
<dbReference type="Pfam" id="PF00027">
    <property type="entry name" value="cNMP_binding"/>
    <property type="match status" value="1"/>
</dbReference>
<organism evidence="6 7">
    <name type="scientific">Pseudaquabacterium terrae</name>
    <dbReference type="NCBI Taxonomy" id="2732868"/>
    <lineage>
        <taxon>Bacteria</taxon>
        <taxon>Pseudomonadati</taxon>
        <taxon>Pseudomonadota</taxon>
        <taxon>Betaproteobacteria</taxon>
        <taxon>Burkholderiales</taxon>
        <taxon>Sphaerotilaceae</taxon>
        <taxon>Pseudaquabacterium</taxon>
    </lineage>
</organism>
<dbReference type="InterPro" id="IPR012318">
    <property type="entry name" value="HTH_CRP"/>
</dbReference>
<accession>A0ABX2ELJ9</accession>